<dbReference type="AlphaFoldDB" id="A0A0A0LVJ6"/>
<dbReference type="KEGG" id="csv:105436065"/>
<reference evidence="3 4" key="4">
    <citation type="journal article" date="2011" name="BMC Genomics">
        <title>RNA-Seq improves annotation of protein-coding genes in the cucumber genome.</title>
        <authorList>
            <person name="Li Z."/>
            <person name="Zhang Z."/>
            <person name="Yan P."/>
            <person name="Huang S."/>
            <person name="Fei Z."/>
            <person name="Lin K."/>
        </authorList>
    </citation>
    <scope>NUCLEOTIDE SEQUENCE [LARGE SCALE GENOMIC DNA]</scope>
    <source>
        <strain evidence="4">cv. 9930</strain>
    </source>
</reference>
<evidence type="ECO:0000256" key="2">
    <source>
        <dbReference type="SAM" id="SignalP"/>
    </source>
</evidence>
<evidence type="ECO:0000313" key="4">
    <source>
        <dbReference type="Proteomes" id="UP000029981"/>
    </source>
</evidence>
<protein>
    <submittedName>
        <fullName evidence="3">Uncharacterized protein</fullName>
    </submittedName>
</protein>
<keyword evidence="4" id="KW-1185">Reference proteome</keyword>
<keyword evidence="2" id="KW-0732">Signal</keyword>
<evidence type="ECO:0000313" key="3">
    <source>
        <dbReference type="EMBL" id="KGN65818.1"/>
    </source>
</evidence>
<accession>A0A0A0LVJ6</accession>
<reference evidence="3 4" key="1">
    <citation type="journal article" date="2009" name="Nat. Genet.">
        <title>The genome of the cucumber, Cucumis sativus L.</title>
        <authorList>
            <person name="Huang S."/>
            <person name="Li R."/>
            <person name="Zhang Z."/>
            <person name="Li L."/>
            <person name="Gu X."/>
            <person name="Fan W."/>
            <person name="Lucas W.J."/>
            <person name="Wang X."/>
            <person name="Xie B."/>
            <person name="Ni P."/>
            <person name="Ren Y."/>
            <person name="Zhu H."/>
            <person name="Li J."/>
            <person name="Lin K."/>
            <person name="Jin W."/>
            <person name="Fei Z."/>
            <person name="Li G."/>
            <person name="Staub J."/>
            <person name="Kilian A."/>
            <person name="van der Vossen E.A."/>
            <person name="Wu Y."/>
            <person name="Guo J."/>
            <person name="He J."/>
            <person name="Jia Z."/>
            <person name="Ren Y."/>
            <person name="Tian G."/>
            <person name="Lu Y."/>
            <person name="Ruan J."/>
            <person name="Qian W."/>
            <person name="Wang M."/>
            <person name="Huang Q."/>
            <person name="Li B."/>
            <person name="Xuan Z."/>
            <person name="Cao J."/>
            <person name="Asan"/>
            <person name="Wu Z."/>
            <person name="Zhang J."/>
            <person name="Cai Q."/>
            <person name="Bai Y."/>
            <person name="Zhao B."/>
            <person name="Han Y."/>
            <person name="Li Y."/>
            <person name="Li X."/>
            <person name="Wang S."/>
            <person name="Shi Q."/>
            <person name="Liu S."/>
            <person name="Cho W.K."/>
            <person name="Kim J.Y."/>
            <person name="Xu Y."/>
            <person name="Heller-Uszynska K."/>
            <person name="Miao H."/>
            <person name="Cheng Z."/>
            <person name="Zhang S."/>
            <person name="Wu J."/>
            <person name="Yang Y."/>
            <person name="Kang H."/>
            <person name="Li M."/>
            <person name="Liang H."/>
            <person name="Ren X."/>
            <person name="Shi Z."/>
            <person name="Wen M."/>
            <person name="Jian M."/>
            <person name="Yang H."/>
            <person name="Zhang G."/>
            <person name="Yang Z."/>
            <person name="Chen R."/>
            <person name="Liu S."/>
            <person name="Li J."/>
            <person name="Ma L."/>
            <person name="Liu H."/>
            <person name="Zhou Y."/>
            <person name="Zhao J."/>
            <person name="Fang X."/>
            <person name="Li G."/>
            <person name="Fang L."/>
            <person name="Li Y."/>
            <person name="Liu D."/>
            <person name="Zheng H."/>
            <person name="Zhang Y."/>
            <person name="Qin N."/>
            <person name="Li Z."/>
            <person name="Yang G."/>
            <person name="Yang S."/>
            <person name="Bolund L."/>
            <person name="Kristiansen K."/>
            <person name="Zheng H."/>
            <person name="Li S."/>
            <person name="Zhang X."/>
            <person name="Yang H."/>
            <person name="Wang J."/>
            <person name="Sun R."/>
            <person name="Zhang B."/>
            <person name="Jiang S."/>
            <person name="Wang J."/>
            <person name="Du Y."/>
            <person name="Li S."/>
        </authorList>
    </citation>
    <scope>NUCLEOTIDE SEQUENCE [LARGE SCALE GENOMIC DNA]</scope>
    <source>
        <strain evidence="4">cv. 9930</strain>
    </source>
</reference>
<sequence length="75" mass="8336">MDYSKARLSLALFLLLSFALVASARIIPHSENQEAAYVINDYPDPGANPRHRPPPPSRHSSEVSVVKSRLIKNKP</sequence>
<gene>
    <name evidence="3" type="ORF">Csa_1G532260</name>
</gene>
<evidence type="ECO:0000256" key="1">
    <source>
        <dbReference type="SAM" id="MobiDB-lite"/>
    </source>
</evidence>
<feature type="region of interest" description="Disordered" evidence="1">
    <location>
        <begin position="39"/>
        <end position="75"/>
    </location>
</feature>
<dbReference type="EMBL" id="CM002922">
    <property type="protein sequence ID" value="KGN65818.1"/>
    <property type="molecule type" value="Genomic_DNA"/>
</dbReference>
<proteinExistence type="predicted"/>
<reference evidence="3 4" key="2">
    <citation type="journal article" date="2009" name="PLoS ONE">
        <title>An integrated genetic and cytogenetic map of the cucumber genome.</title>
        <authorList>
            <person name="Ren Y."/>
            <person name="Zhang Z."/>
            <person name="Liu J."/>
            <person name="Staub J.E."/>
            <person name="Han Y."/>
            <person name="Cheng Z."/>
            <person name="Li X."/>
            <person name="Lu J."/>
            <person name="Miao H."/>
            <person name="Kang H."/>
            <person name="Xie B."/>
            <person name="Gu X."/>
            <person name="Wang X."/>
            <person name="Du Y."/>
            <person name="Jin W."/>
            <person name="Huang S."/>
        </authorList>
    </citation>
    <scope>NUCLEOTIDE SEQUENCE [LARGE SCALE GENOMIC DNA]</scope>
    <source>
        <strain evidence="4">cv. 9930</strain>
    </source>
</reference>
<reference evidence="3 4" key="3">
    <citation type="journal article" date="2010" name="BMC Genomics">
        <title>Transcriptome sequencing and comparative analysis of cucumber flowers with different sex types.</title>
        <authorList>
            <person name="Guo S."/>
            <person name="Zheng Y."/>
            <person name="Joung J.G."/>
            <person name="Liu S."/>
            <person name="Zhang Z."/>
            <person name="Crasta O.R."/>
            <person name="Sobral B.W."/>
            <person name="Xu Y."/>
            <person name="Huang S."/>
            <person name="Fei Z."/>
        </authorList>
    </citation>
    <scope>NUCLEOTIDE SEQUENCE [LARGE SCALE GENOMIC DNA]</scope>
    <source>
        <strain evidence="4">cv. 9930</strain>
    </source>
</reference>
<dbReference type="Gramene" id="KGN65818">
    <property type="protein sequence ID" value="KGN65818"/>
    <property type="gene ID" value="Csa_1G532260"/>
</dbReference>
<organism evidence="3 4">
    <name type="scientific">Cucumis sativus</name>
    <name type="common">Cucumber</name>
    <dbReference type="NCBI Taxonomy" id="3659"/>
    <lineage>
        <taxon>Eukaryota</taxon>
        <taxon>Viridiplantae</taxon>
        <taxon>Streptophyta</taxon>
        <taxon>Embryophyta</taxon>
        <taxon>Tracheophyta</taxon>
        <taxon>Spermatophyta</taxon>
        <taxon>Magnoliopsida</taxon>
        <taxon>eudicotyledons</taxon>
        <taxon>Gunneridae</taxon>
        <taxon>Pentapetalae</taxon>
        <taxon>rosids</taxon>
        <taxon>fabids</taxon>
        <taxon>Cucurbitales</taxon>
        <taxon>Cucurbitaceae</taxon>
        <taxon>Benincaseae</taxon>
        <taxon>Cucumis</taxon>
    </lineage>
</organism>
<feature type="signal peptide" evidence="2">
    <location>
        <begin position="1"/>
        <end position="24"/>
    </location>
</feature>
<feature type="chain" id="PRO_5001973173" evidence="2">
    <location>
        <begin position="25"/>
        <end position="75"/>
    </location>
</feature>
<dbReference type="Proteomes" id="UP000029981">
    <property type="component" value="Chromosome 1"/>
</dbReference>
<name>A0A0A0LVJ6_CUCSA</name>